<name>A0A6A4Q9Y0_LUPAL</name>
<organism evidence="6 7">
    <name type="scientific">Lupinus albus</name>
    <name type="common">White lupine</name>
    <name type="synonym">Lupinus termis</name>
    <dbReference type="NCBI Taxonomy" id="3870"/>
    <lineage>
        <taxon>Eukaryota</taxon>
        <taxon>Viridiplantae</taxon>
        <taxon>Streptophyta</taxon>
        <taxon>Embryophyta</taxon>
        <taxon>Tracheophyta</taxon>
        <taxon>Spermatophyta</taxon>
        <taxon>Magnoliopsida</taxon>
        <taxon>eudicotyledons</taxon>
        <taxon>Gunneridae</taxon>
        <taxon>Pentapetalae</taxon>
        <taxon>rosids</taxon>
        <taxon>fabids</taxon>
        <taxon>Fabales</taxon>
        <taxon>Fabaceae</taxon>
        <taxon>Papilionoideae</taxon>
        <taxon>50 kb inversion clade</taxon>
        <taxon>genistoids sensu lato</taxon>
        <taxon>core genistoids</taxon>
        <taxon>Genisteae</taxon>
        <taxon>Lupinus</taxon>
    </lineage>
</organism>
<dbReference type="EMBL" id="WOCE01000007">
    <property type="protein sequence ID" value="KAE9610413.1"/>
    <property type="molecule type" value="Genomic_DNA"/>
</dbReference>
<comment type="caution">
    <text evidence="6">The sequence shown here is derived from an EMBL/GenBank/DDBJ whole genome shotgun (WGS) entry which is preliminary data.</text>
</comment>
<gene>
    <name evidence="6" type="ORF">Lalb_Chr07g0186341</name>
</gene>
<evidence type="ECO:0000256" key="5">
    <source>
        <dbReference type="RuleBase" id="RU362057"/>
    </source>
</evidence>
<dbReference type="InterPro" id="IPR002213">
    <property type="entry name" value="UDP_glucos_trans"/>
</dbReference>
<dbReference type="PROSITE" id="PS00375">
    <property type="entry name" value="UDPGT"/>
    <property type="match status" value="1"/>
</dbReference>
<dbReference type="AlphaFoldDB" id="A0A6A4Q9Y0"/>
<dbReference type="Pfam" id="PF00201">
    <property type="entry name" value="UDPGT"/>
    <property type="match status" value="1"/>
</dbReference>
<dbReference type="CDD" id="cd03784">
    <property type="entry name" value="GT1_Gtf-like"/>
    <property type="match status" value="1"/>
</dbReference>
<keyword evidence="3 4" id="KW-0808">Transferase</keyword>
<dbReference type="OrthoDB" id="1418030at2759"/>
<dbReference type="SUPFAM" id="SSF53756">
    <property type="entry name" value="UDP-Glycosyltransferase/glycogen phosphorylase"/>
    <property type="match status" value="1"/>
</dbReference>
<reference evidence="7" key="1">
    <citation type="journal article" date="2020" name="Nat. Commun.">
        <title>Genome sequence of the cluster root forming white lupin.</title>
        <authorList>
            <person name="Hufnagel B."/>
            <person name="Marques A."/>
            <person name="Soriano A."/>
            <person name="Marques L."/>
            <person name="Divol F."/>
            <person name="Doumas P."/>
            <person name="Sallet E."/>
            <person name="Mancinotti D."/>
            <person name="Carrere S."/>
            <person name="Marande W."/>
            <person name="Arribat S."/>
            <person name="Keller J."/>
            <person name="Huneau C."/>
            <person name="Blein T."/>
            <person name="Aime D."/>
            <person name="Laguerre M."/>
            <person name="Taylor J."/>
            <person name="Schubert V."/>
            <person name="Nelson M."/>
            <person name="Geu-Flores F."/>
            <person name="Crespi M."/>
            <person name="Gallardo-Guerrero K."/>
            <person name="Delaux P.-M."/>
            <person name="Salse J."/>
            <person name="Berges H."/>
            <person name="Guyot R."/>
            <person name="Gouzy J."/>
            <person name="Peret B."/>
        </authorList>
    </citation>
    <scope>NUCLEOTIDE SEQUENCE [LARGE SCALE GENOMIC DNA]</scope>
    <source>
        <strain evidence="7">cv. Amiga</strain>
    </source>
</reference>
<dbReference type="FunFam" id="3.40.50.2000:FF:000051">
    <property type="entry name" value="Glycosyltransferase"/>
    <property type="match status" value="1"/>
</dbReference>
<evidence type="ECO:0000313" key="7">
    <source>
        <dbReference type="Proteomes" id="UP000447434"/>
    </source>
</evidence>
<proteinExistence type="inferred from homology"/>
<evidence type="ECO:0000256" key="1">
    <source>
        <dbReference type="ARBA" id="ARBA00009995"/>
    </source>
</evidence>
<accession>A0A6A4Q9Y0</accession>
<evidence type="ECO:0000256" key="4">
    <source>
        <dbReference type="RuleBase" id="RU003718"/>
    </source>
</evidence>
<dbReference type="EC" id="2.4.1.-" evidence="5"/>
<evidence type="ECO:0000256" key="3">
    <source>
        <dbReference type="ARBA" id="ARBA00022679"/>
    </source>
</evidence>
<keyword evidence="2 4" id="KW-0328">Glycosyltransferase</keyword>
<dbReference type="InterPro" id="IPR035595">
    <property type="entry name" value="UDP_glycos_trans_CS"/>
</dbReference>
<evidence type="ECO:0000256" key="2">
    <source>
        <dbReference type="ARBA" id="ARBA00022676"/>
    </source>
</evidence>
<protein>
    <recommendedName>
        <fullName evidence="5">Glycosyltransferase</fullName>
        <ecNumber evidence="5">2.4.1.-</ecNumber>
    </recommendedName>
</protein>
<evidence type="ECO:0000313" key="6">
    <source>
        <dbReference type="EMBL" id="KAE9610413.1"/>
    </source>
</evidence>
<keyword evidence="7" id="KW-1185">Reference proteome</keyword>
<comment type="similarity">
    <text evidence="1 4">Belongs to the UDP-glycosyltransferase family.</text>
</comment>
<dbReference type="GO" id="GO:0008194">
    <property type="term" value="F:UDP-glycosyltransferase activity"/>
    <property type="evidence" value="ECO:0007669"/>
    <property type="project" value="InterPro"/>
</dbReference>
<dbReference type="Gene3D" id="3.40.50.2000">
    <property type="entry name" value="Glycogen Phosphorylase B"/>
    <property type="match status" value="2"/>
</dbReference>
<dbReference type="PANTHER" id="PTHR48045">
    <property type="entry name" value="UDP-GLYCOSYLTRANSFERASE 72B1"/>
    <property type="match status" value="1"/>
</dbReference>
<sequence length="471" mass="51928">MEKNTCIAMIPSPGLSHLIPFVEFAKRVVQQDHNNKLHVTFLIPTFGSPSSSMISILNVLPPNIDFTILPQVNIQDLPHNLNLETKITRTCKLSLPFLHEAVTSLSSLTHLVAIVYDVFSVDALDVAKKFNLLSYIFFTTGAILLSFSLCLPKLDESGSLTDLTKTVNVPGCVVPFQVKDLPDPVLHERSNETYIYCVEMCKTLSFFDGLIVNTFTDLEGDAISALQEKHVNENTPCVYPVGPIIQTESTRKENQWGFIEWLNKQPPKSVLYISFGSGGTLSQDQLNELAFGLELSGHKFLWVVRAPNDSPSSAYLIGQKEDPLNYLPSGFSDRTKGQGLVIPSWAPQVEVLGHGSIAAFLSHCGWNSILESVVHGIPMIALPLFAEQRMNAVLLTEVIKVAVRPKVDDESGIIKREEIGKVIKSIMEGDDEGLEIHKKVKDLSDVASVAISEHGSSQRALSSLVLKWLNI</sequence>
<dbReference type="Proteomes" id="UP000447434">
    <property type="component" value="Chromosome 7"/>
</dbReference>
<dbReference type="PANTHER" id="PTHR48045:SF11">
    <property type="entry name" value="UDP-GLYCOSYLTRANSFERASE 72B1"/>
    <property type="match status" value="1"/>
</dbReference>